<evidence type="ECO:0000256" key="3">
    <source>
        <dbReference type="ARBA" id="ARBA00022884"/>
    </source>
</evidence>
<keyword evidence="2 7" id="KW-0699">rRNA-binding</keyword>
<proteinExistence type="inferred from homology"/>
<keyword evidence="5 7" id="KW-0687">Ribonucleoprotein</keyword>
<comment type="similarity">
    <text evidence="1 7">Belongs to the universal ribosomal protein uL18 family.</text>
</comment>
<protein>
    <recommendedName>
        <fullName evidence="6 7">Large ribosomal subunit protein uL18</fullName>
    </recommendedName>
</protein>
<dbReference type="AlphaFoldDB" id="A0A1G2P2C2"/>
<evidence type="ECO:0000256" key="6">
    <source>
        <dbReference type="ARBA" id="ARBA00035197"/>
    </source>
</evidence>
<dbReference type="HAMAP" id="MF_01337_B">
    <property type="entry name" value="Ribosomal_uL18_B"/>
    <property type="match status" value="1"/>
</dbReference>
<dbReference type="PANTHER" id="PTHR12899:SF3">
    <property type="entry name" value="LARGE RIBOSOMAL SUBUNIT PROTEIN UL18M"/>
    <property type="match status" value="1"/>
</dbReference>
<evidence type="ECO:0000256" key="7">
    <source>
        <dbReference type="HAMAP-Rule" id="MF_01337"/>
    </source>
</evidence>
<name>A0A1G2P2C2_9BACT</name>
<evidence type="ECO:0000313" key="9">
    <source>
        <dbReference type="Proteomes" id="UP000177269"/>
    </source>
</evidence>
<dbReference type="NCBIfam" id="TIGR00060">
    <property type="entry name" value="L18_bact"/>
    <property type="match status" value="1"/>
</dbReference>
<comment type="caution">
    <text evidence="8">The sequence shown here is derived from an EMBL/GenBank/DDBJ whole genome shotgun (WGS) entry which is preliminary data.</text>
</comment>
<accession>A0A1G2P2C2</accession>
<dbReference type="Pfam" id="PF00861">
    <property type="entry name" value="Ribosomal_L18p"/>
    <property type="match status" value="1"/>
</dbReference>
<organism evidence="8 9">
    <name type="scientific">Candidatus Taylorbacteria bacterium RIFCSPLOWO2_12_FULL_43_20</name>
    <dbReference type="NCBI Taxonomy" id="1802332"/>
    <lineage>
        <taxon>Bacteria</taxon>
        <taxon>Candidatus Tayloriibacteriota</taxon>
    </lineage>
</organism>
<dbReference type="InterPro" id="IPR005484">
    <property type="entry name" value="Ribosomal_uL18_bac/plant/anim"/>
</dbReference>
<dbReference type="GO" id="GO:0022625">
    <property type="term" value="C:cytosolic large ribosomal subunit"/>
    <property type="evidence" value="ECO:0007669"/>
    <property type="project" value="TreeGrafter"/>
</dbReference>
<keyword evidence="3 7" id="KW-0694">RNA-binding</keyword>
<comment type="subunit">
    <text evidence="7">Part of the 50S ribosomal subunit; part of the 5S rRNA/L5/L18/L25 subcomplex. Contacts the 5S and 23S rRNAs.</text>
</comment>
<keyword evidence="4 7" id="KW-0689">Ribosomal protein</keyword>
<gene>
    <name evidence="7" type="primary">rplR</name>
    <name evidence="8" type="ORF">A3G52_04730</name>
</gene>
<dbReference type="Proteomes" id="UP000177269">
    <property type="component" value="Unassembled WGS sequence"/>
</dbReference>
<reference evidence="8 9" key="1">
    <citation type="journal article" date="2016" name="Nat. Commun.">
        <title>Thousands of microbial genomes shed light on interconnected biogeochemical processes in an aquifer system.</title>
        <authorList>
            <person name="Anantharaman K."/>
            <person name="Brown C.T."/>
            <person name="Hug L.A."/>
            <person name="Sharon I."/>
            <person name="Castelle C.J."/>
            <person name="Probst A.J."/>
            <person name="Thomas B.C."/>
            <person name="Singh A."/>
            <person name="Wilkins M.J."/>
            <person name="Karaoz U."/>
            <person name="Brodie E.L."/>
            <person name="Williams K.H."/>
            <person name="Hubbard S.S."/>
            <person name="Banfield J.F."/>
        </authorList>
    </citation>
    <scope>NUCLEOTIDE SEQUENCE [LARGE SCALE GENOMIC DNA]</scope>
</reference>
<dbReference type="SUPFAM" id="SSF53137">
    <property type="entry name" value="Translational machinery components"/>
    <property type="match status" value="1"/>
</dbReference>
<dbReference type="FunFam" id="3.30.420.100:FF:000001">
    <property type="entry name" value="50S ribosomal protein L18"/>
    <property type="match status" value="1"/>
</dbReference>
<dbReference type="GO" id="GO:0003735">
    <property type="term" value="F:structural constituent of ribosome"/>
    <property type="evidence" value="ECO:0007669"/>
    <property type="project" value="InterPro"/>
</dbReference>
<dbReference type="PANTHER" id="PTHR12899">
    <property type="entry name" value="39S RIBOSOMAL PROTEIN L18, MITOCHONDRIAL"/>
    <property type="match status" value="1"/>
</dbReference>
<evidence type="ECO:0000256" key="5">
    <source>
        <dbReference type="ARBA" id="ARBA00023274"/>
    </source>
</evidence>
<evidence type="ECO:0000256" key="2">
    <source>
        <dbReference type="ARBA" id="ARBA00022730"/>
    </source>
</evidence>
<comment type="function">
    <text evidence="7">This is one of the proteins that bind and probably mediate the attachment of the 5S RNA into the large ribosomal subunit, where it forms part of the central protuberance.</text>
</comment>
<evidence type="ECO:0000313" key="8">
    <source>
        <dbReference type="EMBL" id="OHA42484.1"/>
    </source>
</evidence>
<evidence type="ECO:0000256" key="4">
    <source>
        <dbReference type="ARBA" id="ARBA00022980"/>
    </source>
</evidence>
<dbReference type="Gene3D" id="3.30.420.100">
    <property type="match status" value="1"/>
</dbReference>
<sequence>MDIKTQKRIRRHKKIRTRVKGTGDKPRFSVFRSNKHVYAQLIDDGSGKTLASACSMKKVSGQKTIDAAKETGRKIAQMAKEKKITQAVFDRSGYIFTGKIKAIAEGAKEGGLKM</sequence>
<dbReference type="InterPro" id="IPR057268">
    <property type="entry name" value="Ribosomal_L18"/>
</dbReference>
<dbReference type="InterPro" id="IPR004389">
    <property type="entry name" value="Ribosomal_uL18_bac-type"/>
</dbReference>
<dbReference type="CDD" id="cd00432">
    <property type="entry name" value="Ribosomal_L18_L5e"/>
    <property type="match status" value="1"/>
</dbReference>
<evidence type="ECO:0000256" key="1">
    <source>
        <dbReference type="ARBA" id="ARBA00007116"/>
    </source>
</evidence>
<dbReference type="EMBL" id="MHSK01000011">
    <property type="protein sequence ID" value="OHA42484.1"/>
    <property type="molecule type" value="Genomic_DNA"/>
</dbReference>
<dbReference type="GO" id="GO:0008097">
    <property type="term" value="F:5S rRNA binding"/>
    <property type="evidence" value="ECO:0007669"/>
    <property type="project" value="TreeGrafter"/>
</dbReference>
<dbReference type="GO" id="GO:0006412">
    <property type="term" value="P:translation"/>
    <property type="evidence" value="ECO:0007669"/>
    <property type="project" value="UniProtKB-UniRule"/>
</dbReference>